<dbReference type="AlphaFoldDB" id="A0AAN6NRD1"/>
<dbReference type="CDD" id="cd04301">
    <property type="entry name" value="NAT_SF"/>
    <property type="match status" value="1"/>
</dbReference>
<dbReference type="InterPro" id="IPR050769">
    <property type="entry name" value="NAT_camello-type"/>
</dbReference>
<sequence>MSTTTPTIQILPGYRPGILGHTLDMHMDFYSPLAGWGVSFEAGLACALGPLLKRLDGMDVIKDPQKFNKEATDGEVTPPRGRNQVWSAVQTQDQDQDQAQGNKKKDSERIVGVVYVNGDYYRMGEHKEEGGEEVCRLQCLIVDDEVRGLGVGRKLFAAAMAFVKEAGFRECRLTTSRELKAARRLYERGGFVVVEEKNEEYVRDDDGRQQVFERMEYVWRRDGSGGDVSEETQTDTGMEVAVG</sequence>
<evidence type="ECO:0000259" key="3">
    <source>
        <dbReference type="PROSITE" id="PS51186"/>
    </source>
</evidence>
<reference evidence="4" key="2">
    <citation type="submission" date="2023-06" db="EMBL/GenBank/DDBJ databases">
        <authorList>
            <consortium name="Lawrence Berkeley National Laboratory"/>
            <person name="Mondo S.J."/>
            <person name="Hensen N."/>
            <person name="Bonometti L."/>
            <person name="Westerberg I."/>
            <person name="Brannstrom I.O."/>
            <person name="Guillou S."/>
            <person name="Cros-Aarteil S."/>
            <person name="Calhoun S."/>
            <person name="Haridas S."/>
            <person name="Kuo A."/>
            <person name="Pangilinan J."/>
            <person name="Riley R."/>
            <person name="Labutti K."/>
            <person name="Andreopoulos B."/>
            <person name="Lipzen A."/>
            <person name="Chen C."/>
            <person name="Yanf M."/>
            <person name="Daum C."/>
            <person name="Ng V."/>
            <person name="Clum A."/>
            <person name="Steindorff A."/>
            <person name="Ohm R."/>
            <person name="Martin F."/>
            <person name="Silar P."/>
            <person name="Natvig D."/>
            <person name="Lalanne C."/>
            <person name="Gautier V."/>
            <person name="Ament-Velasquez S.L."/>
            <person name="Kruys A."/>
            <person name="Hutchinson M.I."/>
            <person name="Powell A.J."/>
            <person name="Barry K."/>
            <person name="Miller A.N."/>
            <person name="Grigoriev I.V."/>
            <person name="Debuchy R."/>
            <person name="Gladieux P."/>
            <person name="Thoren M.H."/>
            <person name="Johannesson H."/>
        </authorList>
    </citation>
    <scope>NUCLEOTIDE SEQUENCE</scope>
    <source>
        <strain evidence="4">CBS 626.80</strain>
    </source>
</reference>
<dbReference type="InterPro" id="IPR000182">
    <property type="entry name" value="GNAT_dom"/>
</dbReference>
<dbReference type="EMBL" id="MU859169">
    <property type="protein sequence ID" value="KAK3950679.1"/>
    <property type="molecule type" value="Genomic_DNA"/>
</dbReference>
<dbReference type="PANTHER" id="PTHR13947">
    <property type="entry name" value="GNAT FAMILY N-ACETYLTRANSFERASE"/>
    <property type="match status" value="1"/>
</dbReference>
<dbReference type="Proteomes" id="UP001303222">
    <property type="component" value="Unassembled WGS sequence"/>
</dbReference>
<keyword evidence="5" id="KW-1185">Reference proteome</keyword>
<comment type="caution">
    <text evidence="4">The sequence shown here is derived from an EMBL/GenBank/DDBJ whole genome shotgun (WGS) entry which is preliminary data.</text>
</comment>
<protein>
    <submittedName>
        <fullName evidence="4">Acyl-CoA N-acyltransferase</fullName>
    </submittedName>
</protein>
<name>A0AAN6NRD1_9PEZI</name>
<feature type="region of interest" description="Disordered" evidence="2">
    <location>
        <begin position="87"/>
        <end position="106"/>
    </location>
</feature>
<dbReference type="Pfam" id="PF00583">
    <property type="entry name" value="Acetyltransf_1"/>
    <property type="match status" value="1"/>
</dbReference>
<evidence type="ECO:0000256" key="1">
    <source>
        <dbReference type="ARBA" id="ARBA00022679"/>
    </source>
</evidence>
<gene>
    <name evidence="4" type="ORF">QBC32DRAFT_345855</name>
</gene>
<feature type="domain" description="N-acetyltransferase" evidence="3">
    <location>
        <begin position="71"/>
        <end position="224"/>
    </location>
</feature>
<evidence type="ECO:0000256" key="2">
    <source>
        <dbReference type="SAM" id="MobiDB-lite"/>
    </source>
</evidence>
<proteinExistence type="predicted"/>
<evidence type="ECO:0000313" key="5">
    <source>
        <dbReference type="Proteomes" id="UP001303222"/>
    </source>
</evidence>
<feature type="compositionally biased region" description="Low complexity" evidence="2">
    <location>
        <begin position="90"/>
        <end position="100"/>
    </location>
</feature>
<dbReference type="PROSITE" id="PS51186">
    <property type="entry name" value="GNAT"/>
    <property type="match status" value="1"/>
</dbReference>
<keyword evidence="1" id="KW-0808">Transferase</keyword>
<dbReference type="GO" id="GO:0008080">
    <property type="term" value="F:N-acetyltransferase activity"/>
    <property type="evidence" value="ECO:0007669"/>
    <property type="project" value="InterPro"/>
</dbReference>
<feature type="region of interest" description="Disordered" evidence="2">
    <location>
        <begin position="222"/>
        <end position="243"/>
    </location>
</feature>
<reference evidence="4" key="1">
    <citation type="journal article" date="2023" name="Mol. Phylogenet. Evol.">
        <title>Genome-scale phylogeny and comparative genomics of the fungal order Sordariales.</title>
        <authorList>
            <person name="Hensen N."/>
            <person name="Bonometti L."/>
            <person name="Westerberg I."/>
            <person name="Brannstrom I.O."/>
            <person name="Guillou S."/>
            <person name="Cros-Aarteil S."/>
            <person name="Calhoun S."/>
            <person name="Haridas S."/>
            <person name="Kuo A."/>
            <person name="Mondo S."/>
            <person name="Pangilinan J."/>
            <person name="Riley R."/>
            <person name="LaButti K."/>
            <person name="Andreopoulos B."/>
            <person name="Lipzen A."/>
            <person name="Chen C."/>
            <person name="Yan M."/>
            <person name="Daum C."/>
            <person name="Ng V."/>
            <person name="Clum A."/>
            <person name="Steindorff A."/>
            <person name="Ohm R.A."/>
            <person name="Martin F."/>
            <person name="Silar P."/>
            <person name="Natvig D.O."/>
            <person name="Lalanne C."/>
            <person name="Gautier V."/>
            <person name="Ament-Velasquez S.L."/>
            <person name="Kruys A."/>
            <person name="Hutchinson M.I."/>
            <person name="Powell A.J."/>
            <person name="Barry K."/>
            <person name="Miller A.N."/>
            <person name="Grigoriev I.V."/>
            <person name="Debuchy R."/>
            <person name="Gladieux P."/>
            <person name="Hiltunen Thoren M."/>
            <person name="Johannesson H."/>
        </authorList>
    </citation>
    <scope>NUCLEOTIDE SEQUENCE</scope>
    <source>
        <strain evidence="4">CBS 626.80</strain>
    </source>
</reference>
<dbReference type="SUPFAM" id="SSF55729">
    <property type="entry name" value="Acyl-CoA N-acyltransferases (Nat)"/>
    <property type="match status" value="1"/>
</dbReference>
<evidence type="ECO:0000313" key="4">
    <source>
        <dbReference type="EMBL" id="KAK3950679.1"/>
    </source>
</evidence>
<accession>A0AAN6NRD1</accession>
<dbReference type="PANTHER" id="PTHR13947:SF37">
    <property type="entry name" value="LD18367P"/>
    <property type="match status" value="1"/>
</dbReference>
<dbReference type="InterPro" id="IPR016181">
    <property type="entry name" value="Acyl_CoA_acyltransferase"/>
</dbReference>
<dbReference type="Gene3D" id="3.40.630.30">
    <property type="match status" value="1"/>
</dbReference>
<organism evidence="4 5">
    <name type="scientific">Pseudoneurospora amorphoporcata</name>
    <dbReference type="NCBI Taxonomy" id="241081"/>
    <lineage>
        <taxon>Eukaryota</taxon>
        <taxon>Fungi</taxon>
        <taxon>Dikarya</taxon>
        <taxon>Ascomycota</taxon>
        <taxon>Pezizomycotina</taxon>
        <taxon>Sordariomycetes</taxon>
        <taxon>Sordariomycetidae</taxon>
        <taxon>Sordariales</taxon>
        <taxon>Sordariaceae</taxon>
        <taxon>Pseudoneurospora</taxon>
    </lineage>
</organism>